<keyword evidence="1" id="KW-0812">Transmembrane</keyword>
<evidence type="ECO:0000313" key="2">
    <source>
        <dbReference type="EMBL" id="SDO88865.1"/>
    </source>
</evidence>
<evidence type="ECO:0000256" key="1">
    <source>
        <dbReference type="SAM" id="Phobius"/>
    </source>
</evidence>
<name>A0A1H0N8S3_9ACTN</name>
<proteinExistence type="predicted"/>
<dbReference type="RefSeq" id="WP_090476028.1">
    <property type="nucleotide sequence ID" value="NZ_LT629710.1"/>
</dbReference>
<keyword evidence="1" id="KW-1133">Transmembrane helix</keyword>
<evidence type="ECO:0000313" key="3">
    <source>
        <dbReference type="Proteomes" id="UP000198741"/>
    </source>
</evidence>
<gene>
    <name evidence="2" type="ORF">SAMN04515671_2251</name>
</gene>
<keyword evidence="3" id="KW-1185">Reference proteome</keyword>
<accession>A0A1H0N8S3</accession>
<reference evidence="2 3" key="1">
    <citation type="submission" date="2016-10" db="EMBL/GenBank/DDBJ databases">
        <authorList>
            <person name="de Groot N.N."/>
        </authorList>
    </citation>
    <scope>NUCLEOTIDE SEQUENCE [LARGE SCALE GENOMIC DNA]</scope>
    <source>
        <strain evidence="3">P4-7,KCTC 19426,CECT 7604</strain>
    </source>
</reference>
<feature type="transmembrane region" description="Helical" evidence="1">
    <location>
        <begin position="6"/>
        <end position="24"/>
    </location>
</feature>
<sequence length="82" mass="8603">MDGWHALAAGVEALILGVLVLLRYDTLRDRPAWTLGRATRAAAKLAVVVPIGFVAVLFVPIWVGLILIAVPAVTVGVMALSS</sequence>
<keyword evidence="1" id="KW-0472">Membrane</keyword>
<dbReference type="STRING" id="1090615.SAMN04515671_2251"/>
<dbReference type="EMBL" id="LT629710">
    <property type="protein sequence ID" value="SDO88865.1"/>
    <property type="molecule type" value="Genomic_DNA"/>
</dbReference>
<feature type="transmembrane region" description="Helical" evidence="1">
    <location>
        <begin position="45"/>
        <end position="73"/>
    </location>
</feature>
<protein>
    <submittedName>
        <fullName evidence="2">Uncharacterized protein</fullName>
    </submittedName>
</protein>
<dbReference type="AlphaFoldDB" id="A0A1H0N8S3"/>
<dbReference type="Proteomes" id="UP000198741">
    <property type="component" value="Chromosome I"/>
</dbReference>
<organism evidence="2 3">
    <name type="scientific">Nakamurella panacisegetis</name>
    <dbReference type="NCBI Taxonomy" id="1090615"/>
    <lineage>
        <taxon>Bacteria</taxon>
        <taxon>Bacillati</taxon>
        <taxon>Actinomycetota</taxon>
        <taxon>Actinomycetes</taxon>
        <taxon>Nakamurellales</taxon>
        <taxon>Nakamurellaceae</taxon>
        <taxon>Nakamurella</taxon>
    </lineage>
</organism>